<dbReference type="InterPro" id="IPR011009">
    <property type="entry name" value="Kinase-like_dom_sf"/>
</dbReference>
<accession>A0ABX2VBH6</accession>
<feature type="domain" description="Aminoglycoside phosphotransferase" evidence="1">
    <location>
        <begin position="30"/>
        <end position="243"/>
    </location>
</feature>
<comment type="caution">
    <text evidence="2">The sequence shown here is derived from an EMBL/GenBank/DDBJ whole genome shotgun (WGS) entry which is preliminary data.</text>
</comment>
<protein>
    <submittedName>
        <fullName evidence="2">Aminoglycoside phosphotransferase</fullName>
    </submittedName>
</protein>
<evidence type="ECO:0000259" key="1">
    <source>
        <dbReference type="Pfam" id="PF01636"/>
    </source>
</evidence>
<dbReference type="SUPFAM" id="SSF56112">
    <property type="entry name" value="Protein kinase-like (PK-like)"/>
    <property type="match status" value="1"/>
</dbReference>
<dbReference type="PANTHER" id="PTHR41283">
    <property type="entry name" value="AMINOGLYCOSIDE PHOSPHOTRANSFERASE"/>
    <property type="match status" value="1"/>
</dbReference>
<reference evidence="2 3" key="1">
    <citation type="submission" date="2016-03" db="EMBL/GenBank/DDBJ databases">
        <authorList>
            <person name="Cho S.-Y."/>
            <person name="Lim S."/>
            <person name="Kim H."/>
            <person name="Soh E.H."/>
            <person name="Moon J.S."/>
        </authorList>
    </citation>
    <scope>NUCLEOTIDE SEQUENCE [LARGE SCALE GENOMIC DNA]</scope>
    <source>
        <strain evidence="2 3">KCTC 3810</strain>
    </source>
</reference>
<dbReference type="PANTHER" id="PTHR41283:SF1">
    <property type="entry name" value="AMINOGLYCOSIDE PHOSPHOTRANSFERASE DOMAIN-CONTAINING PROTEIN"/>
    <property type="match status" value="1"/>
</dbReference>
<dbReference type="Pfam" id="PF01636">
    <property type="entry name" value="APH"/>
    <property type="match status" value="1"/>
</dbReference>
<name>A0ABX2VBH6_9BACL</name>
<dbReference type="EMBL" id="LVVL01000001">
    <property type="protein sequence ID" value="OAN15298.1"/>
    <property type="molecule type" value="Genomic_DNA"/>
</dbReference>
<dbReference type="RefSeq" id="WP_051523921.1">
    <property type="nucleotide sequence ID" value="NZ_LVVL01000001.1"/>
</dbReference>
<dbReference type="Proteomes" id="UP000078447">
    <property type="component" value="Unassembled WGS sequence"/>
</dbReference>
<sequence length="311" mass="36192">MDPILDSLQQQPALKDFTGWRHLSTRYGNDPKYTAQDETGTSIFHINPLRDVERKQQEFCLLQQMHQDGLAVPEPLGLIVIPGMSWCCSRYRYLEGTTVRQLFPLGQESEYHLGREVGQQLKRLHTYAAPSAFEPWGDRCFAKHQRYVDQYRQGRIRIQDDQPLLSFIERHVELLDGRPNRFQHDDLHLGNLIADEGRFVGLIDFSNHDFGDPWHDFVKMGLFQVEESVPFAVGQLDGYFDGEVPEAFWVLYSVYLAMAVFSSAVWTERHAPLETERMKQRLAGIVAAHHQFEQVIPDWYQDFRYSNSENA</sequence>
<dbReference type="InterPro" id="IPR002575">
    <property type="entry name" value="Aminoglycoside_PTrfase"/>
</dbReference>
<gene>
    <name evidence="2" type="ORF">A3783_04985</name>
</gene>
<evidence type="ECO:0000313" key="3">
    <source>
        <dbReference type="Proteomes" id="UP000078447"/>
    </source>
</evidence>
<keyword evidence="3" id="KW-1185">Reference proteome</keyword>
<organism evidence="2 3">
    <name type="scientific">Exiguobacterium undae</name>
    <dbReference type="NCBI Taxonomy" id="169177"/>
    <lineage>
        <taxon>Bacteria</taxon>
        <taxon>Bacillati</taxon>
        <taxon>Bacillota</taxon>
        <taxon>Bacilli</taxon>
        <taxon>Bacillales</taxon>
        <taxon>Bacillales Family XII. Incertae Sedis</taxon>
        <taxon>Exiguobacterium</taxon>
    </lineage>
</organism>
<dbReference type="Gene3D" id="3.90.1200.10">
    <property type="match status" value="1"/>
</dbReference>
<proteinExistence type="predicted"/>
<evidence type="ECO:0000313" key="2">
    <source>
        <dbReference type="EMBL" id="OAN15298.1"/>
    </source>
</evidence>